<reference evidence="2 3" key="1">
    <citation type="submission" date="2018-06" db="EMBL/GenBank/DDBJ databases">
        <title>Spongiibacterium sp. HME9304 Genome sequencing and assembly.</title>
        <authorList>
            <person name="Kang H."/>
            <person name="Kim H."/>
            <person name="Joh K."/>
        </authorList>
    </citation>
    <scope>NUCLEOTIDE SEQUENCE [LARGE SCALE GENOMIC DNA]</scope>
    <source>
        <strain evidence="2 3">HME9304</strain>
    </source>
</reference>
<accession>A0A2Z4LTC4</accession>
<name>A0A2Z4LTC4_9FLAO</name>
<protein>
    <recommendedName>
        <fullName evidence="4">Tetratricopeptide repeat protein</fullName>
    </recommendedName>
</protein>
<dbReference type="RefSeq" id="WP_123877453.1">
    <property type="nucleotide sequence ID" value="NZ_CP030104.1"/>
</dbReference>
<evidence type="ECO:0008006" key="4">
    <source>
        <dbReference type="Google" id="ProtNLM"/>
    </source>
</evidence>
<dbReference type="OrthoDB" id="1150971at2"/>
<dbReference type="Gene3D" id="1.25.40.10">
    <property type="entry name" value="Tetratricopeptide repeat domain"/>
    <property type="match status" value="1"/>
</dbReference>
<dbReference type="InterPro" id="IPR011990">
    <property type="entry name" value="TPR-like_helical_dom_sf"/>
</dbReference>
<keyword evidence="1" id="KW-0732">Signal</keyword>
<organism evidence="2 3">
    <name type="scientific">Flagellimonas maritima</name>
    <dbReference type="NCBI Taxonomy" id="1383885"/>
    <lineage>
        <taxon>Bacteria</taxon>
        <taxon>Pseudomonadati</taxon>
        <taxon>Bacteroidota</taxon>
        <taxon>Flavobacteriia</taxon>
        <taxon>Flavobacteriales</taxon>
        <taxon>Flavobacteriaceae</taxon>
        <taxon>Flagellimonas</taxon>
    </lineage>
</organism>
<feature type="signal peptide" evidence="1">
    <location>
        <begin position="1"/>
        <end position="20"/>
    </location>
</feature>
<feature type="chain" id="PRO_5016292594" description="Tetratricopeptide repeat protein" evidence="1">
    <location>
        <begin position="21"/>
        <end position="244"/>
    </location>
</feature>
<sequence>MRSKMILSLLLLSFSLSISAQFETAIVEKKIEDIWSENKSERITKLKELLIELPPELRTAYSSEKDYWQAYIHYKLGLSYLSKDKDKAKESFHNAIEILEQIERPNSESYALGGTLSSTLISVSSDKAFGLSQDANKQFQKSLELSKNNPRAYLGLGKSDFYKPAQYGGGERVEEYLKKALSYYKEEEKSNEQGPTWGKEEVYYLLSAFYNRIERIRDAKFHNSLGLKEFPQNELLLIQKEKFN</sequence>
<dbReference type="Proteomes" id="UP000248536">
    <property type="component" value="Chromosome"/>
</dbReference>
<dbReference type="AlphaFoldDB" id="A0A2Z4LTC4"/>
<evidence type="ECO:0000256" key="1">
    <source>
        <dbReference type="SAM" id="SignalP"/>
    </source>
</evidence>
<evidence type="ECO:0000313" key="2">
    <source>
        <dbReference type="EMBL" id="AWX45175.1"/>
    </source>
</evidence>
<dbReference type="SUPFAM" id="SSF48452">
    <property type="entry name" value="TPR-like"/>
    <property type="match status" value="1"/>
</dbReference>
<dbReference type="KEGG" id="spon:HME9304_02185"/>
<proteinExistence type="predicted"/>
<evidence type="ECO:0000313" key="3">
    <source>
        <dbReference type="Proteomes" id="UP000248536"/>
    </source>
</evidence>
<gene>
    <name evidence="2" type="ORF">HME9304_02185</name>
</gene>
<dbReference type="EMBL" id="CP030104">
    <property type="protein sequence ID" value="AWX45175.1"/>
    <property type="molecule type" value="Genomic_DNA"/>
</dbReference>
<keyword evidence="3" id="KW-1185">Reference proteome</keyword>